<organism evidence="2 3">
    <name type="scientific">Nadsonia fulvescens var. elongata DSM 6958</name>
    <dbReference type="NCBI Taxonomy" id="857566"/>
    <lineage>
        <taxon>Eukaryota</taxon>
        <taxon>Fungi</taxon>
        <taxon>Dikarya</taxon>
        <taxon>Ascomycota</taxon>
        <taxon>Saccharomycotina</taxon>
        <taxon>Dipodascomycetes</taxon>
        <taxon>Dipodascales</taxon>
        <taxon>Dipodascales incertae sedis</taxon>
        <taxon>Nadsonia</taxon>
    </lineage>
</organism>
<reference evidence="2 3" key="1">
    <citation type="journal article" date="2016" name="Proc. Natl. Acad. Sci. U.S.A.">
        <title>Comparative genomics of biotechnologically important yeasts.</title>
        <authorList>
            <person name="Riley R."/>
            <person name="Haridas S."/>
            <person name="Wolfe K.H."/>
            <person name="Lopes M.R."/>
            <person name="Hittinger C.T."/>
            <person name="Goeker M."/>
            <person name="Salamov A.A."/>
            <person name="Wisecaver J.H."/>
            <person name="Long T.M."/>
            <person name="Calvey C.H."/>
            <person name="Aerts A.L."/>
            <person name="Barry K.W."/>
            <person name="Choi C."/>
            <person name="Clum A."/>
            <person name="Coughlan A.Y."/>
            <person name="Deshpande S."/>
            <person name="Douglass A.P."/>
            <person name="Hanson S.J."/>
            <person name="Klenk H.-P."/>
            <person name="LaButti K.M."/>
            <person name="Lapidus A."/>
            <person name="Lindquist E.A."/>
            <person name="Lipzen A.M."/>
            <person name="Meier-Kolthoff J.P."/>
            <person name="Ohm R.A."/>
            <person name="Otillar R.P."/>
            <person name="Pangilinan J.L."/>
            <person name="Peng Y."/>
            <person name="Rokas A."/>
            <person name="Rosa C.A."/>
            <person name="Scheuner C."/>
            <person name="Sibirny A.A."/>
            <person name="Slot J.C."/>
            <person name="Stielow J.B."/>
            <person name="Sun H."/>
            <person name="Kurtzman C.P."/>
            <person name="Blackwell M."/>
            <person name="Grigoriev I.V."/>
            <person name="Jeffries T.W."/>
        </authorList>
    </citation>
    <scope>NUCLEOTIDE SEQUENCE [LARGE SCALE GENOMIC DNA]</scope>
    <source>
        <strain evidence="2 3">DSM 6958</strain>
    </source>
</reference>
<gene>
    <name evidence="2" type="ORF">NADFUDRAFT_84270</name>
</gene>
<feature type="region of interest" description="Disordered" evidence="1">
    <location>
        <begin position="32"/>
        <end position="59"/>
    </location>
</feature>
<keyword evidence="3" id="KW-1185">Reference proteome</keyword>
<evidence type="ECO:0000256" key="1">
    <source>
        <dbReference type="SAM" id="MobiDB-lite"/>
    </source>
</evidence>
<feature type="region of interest" description="Disordered" evidence="1">
    <location>
        <begin position="127"/>
        <end position="146"/>
    </location>
</feature>
<feature type="compositionally biased region" description="Low complexity" evidence="1">
    <location>
        <begin position="36"/>
        <end position="53"/>
    </location>
</feature>
<accession>A0A1E3PEA5</accession>
<dbReference type="EMBL" id="KV454414">
    <property type="protein sequence ID" value="ODQ63640.1"/>
    <property type="molecule type" value="Genomic_DNA"/>
</dbReference>
<name>A0A1E3PEA5_9ASCO</name>
<sequence length="188" mass="20022">MCNSNVSLNQYASYKTPTTPVVDIPSAVYNSSQTFSSSSASSSSAASDSSSSAIPLTKTDSENAMVVDLTYDGDESMSPVGFKEMYPVDPVTVTSSPAPSPKNSGRISTTAKSQINMSNNAPTNPNLVSISNNPQSNPAGDTQTFNNTDDDIINYMYKYKYNLNSSFIADFQGSTTNVNFLSPLKPLT</sequence>
<evidence type="ECO:0000313" key="2">
    <source>
        <dbReference type="EMBL" id="ODQ63640.1"/>
    </source>
</evidence>
<dbReference type="AlphaFoldDB" id="A0A1E3PEA5"/>
<evidence type="ECO:0000313" key="3">
    <source>
        <dbReference type="Proteomes" id="UP000095009"/>
    </source>
</evidence>
<proteinExistence type="predicted"/>
<dbReference type="Proteomes" id="UP000095009">
    <property type="component" value="Unassembled WGS sequence"/>
</dbReference>
<protein>
    <submittedName>
        <fullName evidence="2">Uncharacterized protein</fullName>
    </submittedName>
</protein>
<feature type="non-terminal residue" evidence="2">
    <location>
        <position position="188"/>
    </location>
</feature>